<evidence type="ECO:0000259" key="4">
    <source>
        <dbReference type="SMART" id="SM00797"/>
    </source>
</evidence>
<sequence length="365" mass="38805">MKYGADNASLTGDAAFHGSGSPAVRARTTSRARERQIRIINAGLSVVTDLGRFGSTHLGIQVNGAADQRSARTANILVGNREDAPLFEITAVFPFSFRVEDHMLVAVTGAATSMTVDGVPLPVRTPFVAWPGSVVQIAAVRRGLRSYAAIHGLIEGDSFHGSVAFDPLIGRGRRLHDDDEVAVIGPQVHAPPHGSPSFAITAESTSYPQHWRLGMLSGPEAEEFPGIFDATQGLKSLGDLQVGTQSDHIGVRLEGHSLVRTIGDEILSRGVPVGAVEIPPTGGMIMLLRGRPLTAGYPVPAVVARGWHHLLGQIRPGDRVTLVPTTPAQSLATVYRQREALNLLRARCRTAFTASGTLPRETATP</sequence>
<name>A0A921MFM7_9MICO</name>
<evidence type="ECO:0000256" key="1">
    <source>
        <dbReference type="ARBA" id="ARBA00022741"/>
    </source>
</evidence>
<dbReference type="Pfam" id="PF02626">
    <property type="entry name" value="CT_A_B"/>
    <property type="match status" value="1"/>
</dbReference>
<gene>
    <name evidence="5" type="ORF">K8V08_13155</name>
</gene>
<dbReference type="Gene3D" id="2.40.100.10">
    <property type="entry name" value="Cyclophilin-like"/>
    <property type="match status" value="1"/>
</dbReference>
<keyword evidence="1" id="KW-0547">Nucleotide-binding</keyword>
<dbReference type="PANTHER" id="PTHR43309:SF3">
    <property type="entry name" value="5-OXOPROLINASE SUBUNIT C"/>
    <property type="match status" value="1"/>
</dbReference>
<dbReference type="GO" id="GO:0005524">
    <property type="term" value="F:ATP binding"/>
    <property type="evidence" value="ECO:0007669"/>
    <property type="project" value="UniProtKB-KW"/>
</dbReference>
<evidence type="ECO:0000313" key="5">
    <source>
        <dbReference type="EMBL" id="HJG81349.1"/>
    </source>
</evidence>
<organism evidence="5 6">
    <name type="scientific">Brevibacterium senegalense</name>
    <dbReference type="NCBI Taxonomy" id="1033736"/>
    <lineage>
        <taxon>Bacteria</taxon>
        <taxon>Bacillati</taxon>
        <taxon>Actinomycetota</taxon>
        <taxon>Actinomycetes</taxon>
        <taxon>Micrococcales</taxon>
        <taxon>Brevibacteriaceae</taxon>
        <taxon>Brevibacterium</taxon>
    </lineage>
</organism>
<evidence type="ECO:0000313" key="6">
    <source>
        <dbReference type="Proteomes" id="UP000784435"/>
    </source>
</evidence>
<protein>
    <submittedName>
        <fullName evidence="5">Allophanate hydrolase</fullName>
    </submittedName>
</protein>
<dbReference type="PANTHER" id="PTHR43309">
    <property type="entry name" value="5-OXOPROLINASE SUBUNIT C"/>
    <property type="match status" value="1"/>
</dbReference>
<dbReference type="EMBL" id="DYUK01000301">
    <property type="protein sequence ID" value="HJG81349.1"/>
    <property type="molecule type" value="Genomic_DNA"/>
</dbReference>
<dbReference type="InterPro" id="IPR003778">
    <property type="entry name" value="CT_A_B"/>
</dbReference>
<dbReference type="AlphaFoldDB" id="A0A921MFM7"/>
<evidence type="ECO:0000256" key="3">
    <source>
        <dbReference type="ARBA" id="ARBA00022840"/>
    </source>
</evidence>
<feature type="domain" description="Carboxyltransferase" evidence="4">
    <location>
        <begin position="57"/>
        <end position="341"/>
    </location>
</feature>
<reference evidence="5" key="1">
    <citation type="journal article" date="2021" name="PeerJ">
        <title>Extensive microbial diversity within the chicken gut microbiome revealed by metagenomics and culture.</title>
        <authorList>
            <person name="Gilroy R."/>
            <person name="Ravi A."/>
            <person name="Getino M."/>
            <person name="Pursley I."/>
            <person name="Horton D.L."/>
            <person name="Alikhan N.F."/>
            <person name="Baker D."/>
            <person name="Gharbi K."/>
            <person name="Hall N."/>
            <person name="Watson M."/>
            <person name="Adriaenssens E.M."/>
            <person name="Foster-Nyarko E."/>
            <person name="Jarju S."/>
            <person name="Secka A."/>
            <person name="Antonio M."/>
            <person name="Oren A."/>
            <person name="Chaudhuri R.R."/>
            <person name="La Ragione R."/>
            <person name="Hildebrand F."/>
            <person name="Pallen M.J."/>
        </authorList>
    </citation>
    <scope>NUCLEOTIDE SEQUENCE</scope>
    <source>
        <strain evidence="5">ChiGjej5B5-7349</strain>
    </source>
</reference>
<reference evidence="5" key="2">
    <citation type="submission" date="2021-09" db="EMBL/GenBank/DDBJ databases">
        <authorList>
            <person name="Gilroy R."/>
        </authorList>
    </citation>
    <scope>NUCLEOTIDE SEQUENCE</scope>
    <source>
        <strain evidence="5">ChiGjej5B5-7349</strain>
    </source>
</reference>
<dbReference type="Proteomes" id="UP000784435">
    <property type="component" value="Unassembled WGS sequence"/>
</dbReference>
<dbReference type="InterPro" id="IPR029000">
    <property type="entry name" value="Cyclophilin-like_dom_sf"/>
</dbReference>
<accession>A0A921MFM7</accession>
<proteinExistence type="predicted"/>
<dbReference type="SMART" id="SM00797">
    <property type="entry name" value="AHS2"/>
    <property type="match status" value="1"/>
</dbReference>
<keyword evidence="2 5" id="KW-0378">Hydrolase</keyword>
<comment type="caution">
    <text evidence="5">The sequence shown here is derived from an EMBL/GenBank/DDBJ whole genome shotgun (WGS) entry which is preliminary data.</text>
</comment>
<keyword evidence="3" id="KW-0067">ATP-binding</keyword>
<dbReference type="InterPro" id="IPR052708">
    <property type="entry name" value="PxpC"/>
</dbReference>
<dbReference type="GO" id="GO:0016787">
    <property type="term" value="F:hydrolase activity"/>
    <property type="evidence" value="ECO:0007669"/>
    <property type="project" value="UniProtKB-KW"/>
</dbReference>
<evidence type="ECO:0000256" key="2">
    <source>
        <dbReference type="ARBA" id="ARBA00022801"/>
    </source>
</evidence>